<proteinExistence type="predicted"/>
<dbReference type="Pfam" id="PF09323">
    <property type="entry name" value="DUF1980"/>
    <property type="match status" value="1"/>
</dbReference>
<feature type="domain" description="DUF1980" evidence="2">
    <location>
        <begin position="11"/>
        <end position="58"/>
    </location>
</feature>
<accession>A0A7C4EM00</accession>
<evidence type="ECO:0000259" key="2">
    <source>
        <dbReference type="Pfam" id="PF09323"/>
    </source>
</evidence>
<keyword evidence="1" id="KW-0472">Membrane</keyword>
<keyword evidence="1" id="KW-0812">Transmembrane</keyword>
<dbReference type="EMBL" id="DSRP01000383">
    <property type="protein sequence ID" value="HGG92394.1"/>
    <property type="molecule type" value="Genomic_DNA"/>
</dbReference>
<gene>
    <name evidence="4" type="ORF">ENR59_05520</name>
</gene>
<reference evidence="4" key="1">
    <citation type="journal article" date="2020" name="mSystems">
        <title>Genome- and Community-Level Interaction Insights into Carbon Utilization and Element Cycling Functions of Hydrothermarchaeota in Hydrothermal Sediment.</title>
        <authorList>
            <person name="Zhou Z."/>
            <person name="Liu Y."/>
            <person name="Xu W."/>
            <person name="Pan J."/>
            <person name="Luo Z.H."/>
            <person name="Li M."/>
        </authorList>
    </citation>
    <scope>NUCLEOTIDE SEQUENCE [LARGE SCALE GENOMIC DNA]</scope>
    <source>
        <strain evidence="4">SpSt-413</strain>
    </source>
</reference>
<evidence type="ECO:0000313" key="4">
    <source>
        <dbReference type="EMBL" id="HGG92394.1"/>
    </source>
</evidence>
<dbReference type="Pfam" id="PF21537">
    <property type="entry name" value="DUF1980_C"/>
    <property type="match status" value="1"/>
</dbReference>
<organism evidence="4">
    <name type="scientific">Fundidesulfovibrio putealis</name>
    <dbReference type="NCBI Taxonomy" id="270496"/>
    <lineage>
        <taxon>Bacteria</taxon>
        <taxon>Pseudomonadati</taxon>
        <taxon>Thermodesulfobacteriota</taxon>
        <taxon>Desulfovibrionia</taxon>
        <taxon>Desulfovibrionales</taxon>
        <taxon>Desulfovibrionaceae</taxon>
        <taxon>Fundidesulfovibrio</taxon>
    </lineage>
</organism>
<feature type="domain" description="DUF1980" evidence="3">
    <location>
        <begin position="147"/>
        <end position="207"/>
    </location>
</feature>
<dbReference type="InterPro" id="IPR048493">
    <property type="entry name" value="DUF1980_N"/>
</dbReference>
<evidence type="ECO:0000256" key="1">
    <source>
        <dbReference type="SAM" id="Phobius"/>
    </source>
</evidence>
<feature type="transmembrane region" description="Helical" evidence="1">
    <location>
        <begin position="6"/>
        <end position="27"/>
    </location>
</feature>
<comment type="caution">
    <text evidence="4">The sequence shown here is derived from an EMBL/GenBank/DDBJ whole genome shotgun (WGS) entry which is preliminary data.</text>
</comment>
<feature type="transmembrane region" description="Helical" evidence="1">
    <location>
        <begin position="67"/>
        <end position="87"/>
    </location>
</feature>
<sequence length="261" mass="28345">MSGRVWAGRVEALCMLGLAGVLFWLLVGGEYWMYLNPRFRPISWAAAVALAGLGAFSLWRAPSGASWGRAGLFALVLALWLVGQFGLERGMARLGLDPQGLSQSDEAPALAPRVVKRGVEYVRINLGELFDIAENAKGAPAPGNWAVRGFVRRSPEMDARGEFVLYRLALYCCLADSTAVGFRVRMPQGEALPDNGSWAVVYGELAPARDTEPAATEQSLGGSAFASINDGYVISGKLLEKEKPEGMGMMYEWRSQEPYAY</sequence>
<name>A0A7C4EM00_9BACT</name>
<keyword evidence="1" id="KW-1133">Transmembrane helix</keyword>
<dbReference type="AlphaFoldDB" id="A0A7C4EM00"/>
<evidence type="ECO:0000259" key="3">
    <source>
        <dbReference type="Pfam" id="PF21537"/>
    </source>
</evidence>
<protein>
    <submittedName>
        <fullName evidence="4">DUF1980 domain-containing protein</fullName>
    </submittedName>
</protein>
<dbReference type="InterPro" id="IPR048447">
    <property type="entry name" value="DUF1980_C"/>
</dbReference>
<feature type="transmembrane region" description="Helical" evidence="1">
    <location>
        <begin position="39"/>
        <end position="61"/>
    </location>
</feature>